<dbReference type="Gene3D" id="3.40.1190.20">
    <property type="match status" value="1"/>
</dbReference>
<evidence type="ECO:0000313" key="7">
    <source>
        <dbReference type="EMBL" id="RRK33648.1"/>
    </source>
</evidence>
<dbReference type="NCBIfam" id="NF005491">
    <property type="entry name" value="PRK07105.1"/>
    <property type="match status" value="1"/>
</dbReference>
<dbReference type="InterPro" id="IPR013749">
    <property type="entry name" value="PM/HMP-P_kinase-1"/>
</dbReference>
<keyword evidence="3" id="KW-0547">Nucleotide-binding</keyword>
<dbReference type="InterPro" id="IPR029056">
    <property type="entry name" value="Ribokinase-like"/>
</dbReference>
<dbReference type="EMBL" id="RHJS01000002">
    <property type="protein sequence ID" value="RRK33648.1"/>
    <property type="molecule type" value="Genomic_DNA"/>
</dbReference>
<keyword evidence="2 7" id="KW-0808">Transferase</keyword>
<accession>A0A426DLN0</accession>
<dbReference type="InterPro" id="IPR004625">
    <property type="entry name" value="PyrdxlKinase"/>
</dbReference>
<dbReference type="SUPFAM" id="SSF53613">
    <property type="entry name" value="Ribokinase-like"/>
    <property type="match status" value="1"/>
</dbReference>
<keyword evidence="5" id="KW-0067">ATP-binding</keyword>
<organism evidence="7 8">
    <name type="scientific">Schaedlerella arabinosiphila</name>
    <dbReference type="NCBI Taxonomy" id="2044587"/>
    <lineage>
        <taxon>Bacteria</taxon>
        <taxon>Bacillati</taxon>
        <taxon>Bacillota</taxon>
        <taxon>Clostridia</taxon>
        <taxon>Lachnospirales</taxon>
        <taxon>Lachnospiraceae</taxon>
        <taxon>Schaedlerella</taxon>
    </lineage>
</organism>
<keyword evidence="4 7" id="KW-0418">Kinase</keyword>
<dbReference type="EC" id="2.7.1.35" evidence="1"/>
<dbReference type="AlphaFoldDB" id="A0A426DLN0"/>
<dbReference type="GO" id="GO:0005829">
    <property type="term" value="C:cytosol"/>
    <property type="evidence" value="ECO:0007669"/>
    <property type="project" value="TreeGrafter"/>
</dbReference>
<gene>
    <name evidence="7" type="ORF">EBB54_21550</name>
</gene>
<evidence type="ECO:0000256" key="4">
    <source>
        <dbReference type="ARBA" id="ARBA00022777"/>
    </source>
</evidence>
<keyword evidence="8" id="KW-1185">Reference proteome</keyword>
<dbReference type="PANTHER" id="PTHR10534:SF2">
    <property type="entry name" value="PYRIDOXAL KINASE"/>
    <property type="match status" value="1"/>
</dbReference>
<sequence>MSKKIAVINDLSGFGRCSLTAAIPTISVMGVQPCPLPTAVLSAQTGFPSYYCDDYTEKMEYFRQEWEKMGVQFDGIYTGFVASETQIRRIFRFLDTFYRESTFLLVDPVMGDEGRVYKLFTPELLRRMKELALRADVVTPNLTELCLLTGADYGELGRMKGEKEITEAAGELAEKLMESGPDTIVVTGIRFEDAQSGERMIGNLAVDQSGRRLSAFPYIGGSFSGTGDLFASIIAGGIARGDDIFRTMDLAGEFVERAMKDSAAEGVERNQGTNFEKYLGMLLPGR</sequence>
<dbReference type="PANTHER" id="PTHR10534">
    <property type="entry name" value="PYRIDOXAL KINASE"/>
    <property type="match status" value="1"/>
</dbReference>
<evidence type="ECO:0000259" key="6">
    <source>
        <dbReference type="Pfam" id="PF08543"/>
    </source>
</evidence>
<proteinExistence type="predicted"/>
<evidence type="ECO:0000313" key="8">
    <source>
        <dbReference type="Proteomes" id="UP000274920"/>
    </source>
</evidence>
<dbReference type="Proteomes" id="UP000274920">
    <property type="component" value="Unassembled WGS sequence"/>
</dbReference>
<evidence type="ECO:0000256" key="1">
    <source>
        <dbReference type="ARBA" id="ARBA00012104"/>
    </source>
</evidence>
<comment type="caution">
    <text evidence="7">The sequence shown here is derived from an EMBL/GenBank/DDBJ whole genome shotgun (WGS) entry which is preliminary data.</text>
</comment>
<dbReference type="GO" id="GO:0008478">
    <property type="term" value="F:pyridoxal kinase activity"/>
    <property type="evidence" value="ECO:0007669"/>
    <property type="project" value="UniProtKB-EC"/>
</dbReference>
<evidence type="ECO:0000256" key="3">
    <source>
        <dbReference type="ARBA" id="ARBA00022741"/>
    </source>
</evidence>
<dbReference type="GO" id="GO:0009443">
    <property type="term" value="P:pyridoxal 5'-phosphate salvage"/>
    <property type="evidence" value="ECO:0007669"/>
    <property type="project" value="InterPro"/>
</dbReference>
<evidence type="ECO:0000256" key="2">
    <source>
        <dbReference type="ARBA" id="ARBA00022679"/>
    </source>
</evidence>
<feature type="domain" description="Pyridoxamine kinase/Phosphomethylpyrimidine kinase" evidence="6">
    <location>
        <begin position="21"/>
        <end position="266"/>
    </location>
</feature>
<dbReference type="CDD" id="cd01173">
    <property type="entry name" value="pyridoxal_pyridoxamine_kinase"/>
    <property type="match status" value="1"/>
</dbReference>
<reference evidence="7" key="1">
    <citation type="submission" date="2018-10" db="EMBL/GenBank/DDBJ databases">
        <title>Schaedlerella arabinophila gen. nov. sp. nov., isolated from the mouse intestinal tract and comparative analysis with the genome of the closely related altered Schaedler flora strain ASF502.</title>
        <authorList>
            <person name="Miyake S."/>
            <person name="Soh M."/>
            <person name="Seedorf H."/>
        </authorList>
    </citation>
    <scope>NUCLEOTIDE SEQUENCE [LARGE SCALE GENOMIC DNA]</scope>
    <source>
        <strain evidence="7">DSM 106076</strain>
    </source>
</reference>
<dbReference type="GO" id="GO:0005524">
    <property type="term" value="F:ATP binding"/>
    <property type="evidence" value="ECO:0007669"/>
    <property type="project" value="UniProtKB-KW"/>
</dbReference>
<evidence type="ECO:0000256" key="5">
    <source>
        <dbReference type="ARBA" id="ARBA00022840"/>
    </source>
</evidence>
<protein>
    <recommendedName>
        <fullName evidence="1">pyridoxal kinase</fullName>
        <ecNumber evidence="1">2.7.1.35</ecNumber>
    </recommendedName>
</protein>
<name>A0A426DLN0_9FIRM</name>
<dbReference type="Pfam" id="PF08543">
    <property type="entry name" value="Phos_pyr_kin"/>
    <property type="match status" value="1"/>
</dbReference>
<dbReference type="RefSeq" id="WP_125128875.1">
    <property type="nucleotide sequence ID" value="NZ_RHJS01000002.1"/>
</dbReference>